<dbReference type="EMBL" id="KN122620">
    <property type="protein sequence ID" value="KFO29236.1"/>
    <property type="molecule type" value="Genomic_DNA"/>
</dbReference>
<protein>
    <submittedName>
        <fullName evidence="1">ATP-binding cassette sub-family B member 10, mitochondrial</fullName>
    </submittedName>
</protein>
<proteinExistence type="predicted"/>
<evidence type="ECO:0000313" key="1">
    <source>
        <dbReference type="EMBL" id="KFO29236.1"/>
    </source>
</evidence>
<organism evidence="1 2">
    <name type="scientific">Fukomys damarensis</name>
    <name type="common">Damaraland mole rat</name>
    <name type="synonym">Cryptomys damarensis</name>
    <dbReference type="NCBI Taxonomy" id="885580"/>
    <lineage>
        <taxon>Eukaryota</taxon>
        <taxon>Metazoa</taxon>
        <taxon>Chordata</taxon>
        <taxon>Craniata</taxon>
        <taxon>Vertebrata</taxon>
        <taxon>Euteleostomi</taxon>
        <taxon>Mammalia</taxon>
        <taxon>Eutheria</taxon>
        <taxon>Euarchontoglires</taxon>
        <taxon>Glires</taxon>
        <taxon>Rodentia</taxon>
        <taxon>Hystricomorpha</taxon>
        <taxon>Bathyergidae</taxon>
        <taxon>Fukomys</taxon>
    </lineage>
</organism>
<dbReference type="AlphaFoldDB" id="A0A091E2G6"/>
<keyword evidence="2" id="KW-1185">Reference proteome</keyword>
<keyword evidence="1" id="KW-0067">ATP-binding</keyword>
<accession>A0A091E2G6</accession>
<sequence>MDLKGNKIVALVIIRCEGIQMDDQNNDIERVEQGRVPVLWAPSLHSSRGPYKVHCGTELCQKRTLGNTGGPVWAVSSSEALKLQFLVHPKRGRMAGAPWDSCRVVSPRPHLPGKIIPVRYSDPSSDQGESLTRLRLGPTRFCAELVPMLFLPPGALLRPALKNRLQISLFSVLRREIAFFAVLIQENSVTTSHPTPTLLGAQ</sequence>
<dbReference type="Proteomes" id="UP000028990">
    <property type="component" value="Unassembled WGS sequence"/>
</dbReference>
<name>A0A091E2G6_FUKDA</name>
<gene>
    <name evidence="1" type="ORF">H920_09379</name>
</gene>
<keyword evidence="1" id="KW-0547">Nucleotide-binding</keyword>
<evidence type="ECO:0000313" key="2">
    <source>
        <dbReference type="Proteomes" id="UP000028990"/>
    </source>
</evidence>
<dbReference type="GO" id="GO:0005524">
    <property type="term" value="F:ATP binding"/>
    <property type="evidence" value="ECO:0007669"/>
    <property type="project" value="UniProtKB-KW"/>
</dbReference>
<reference evidence="1 2" key="1">
    <citation type="submission" date="2013-11" db="EMBL/GenBank/DDBJ databases">
        <title>The Damaraland mole rat (Fukomys damarensis) genome and evolution of African mole rats.</title>
        <authorList>
            <person name="Gladyshev V.N."/>
            <person name="Fang X."/>
        </authorList>
    </citation>
    <scope>NUCLEOTIDE SEQUENCE [LARGE SCALE GENOMIC DNA]</scope>
    <source>
        <tissue evidence="1">Liver</tissue>
    </source>
</reference>